<dbReference type="InterPro" id="IPR049012">
    <property type="entry name" value="Mutator_transp_dom"/>
</dbReference>
<dbReference type="Gene3D" id="3.30.420.10">
    <property type="entry name" value="Ribonuclease H-like superfamily/Ribonuclease H"/>
    <property type="match status" value="1"/>
</dbReference>
<keyword evidence="3" id="KW-1185">Reference proteome</keyword>
<evidence type="ECO:0000313" key="2">
    <source>
        <dbReference type="EMBL" id="CAC5394753.1"/>
    </source>
</evidence>
<feature type="domain" description="Mutator-like transposase" evidence="1">
    <location>
        <begin position="1"/>
        <end position="167"/>
    </location>
</feature>
<organism evidence="2 3">
    <name type="scientific">Mytilus coruscus</name>
    <name type="common">Sea mussel</name>
    <dbReference type="NCBI Taxonomy" id="42192"/>
    <lineage>
        <taxon>Eukaryota</taxon>
        <taxon>Metazoa</taxon>
        <taxon>Spiralia</taxon>
        <taxon>Lophotrochozoa</taxon>
        <taxon>Mollusca</taxon>
        <taxon>Bivalvia</taxon>
        <taxon>Autobranchia</taxon>
        <taxon>Pteriomorphia</taxon>
        <taxon>Mytilida</taxon>
        <taxon>Mytiloidea</taxon>
        <taxon>Mytilidae</taxon>
        <taxon>Mytilinae</taxon>
        <taxon>Mytilus</taxon>
    </lineage>
</organism>
<dbReference type="OrthoDB" id="6134637at2759"/>
<dbReference type="InterPro" id="IPR012337">
    <property type="entry name" value="RNaseH-like_sf"/>
</dbReference>
<dbReference type="EMBL" id="CACVKT020005367">
    <property type="protein sequence ID" value="CAC5394753.1"/>
    <property type="molecule type" value="Genomic_DNA"/>
</dbReference>
<evidence type="ECO:0000313" key="3">
    <source>
        <dbReference type="Proteomes" id="UP000507470"/>
    </source>
</evidence>
<protein>
    <recommendedName>
        <fullName evidence="1">Mutator-like transposase domain-containing protein</fullName>
    </recommendedName>
</protein>
<proteinExistence type="predicted"/>
<sequence>MIGTMTGKVIDFSHRSRNCKVCEYHMGRKETVPSHDCSKNWQGTSKGMEPDMALEMTHNLKDNGCPIHVLHADNDSTTTTRLKVDFKELQKKDDQNHIKKGFSKKLYDLSKTFKELKHPEVIPYLVRCFMYAIKENNDSSENIKSAFSRLVQHIFGDHTLCTDAEWCTYKNDPEKFRYKSLPNGESLSNDALKKEISTLMEKYSTRAGTLQNMGSTQGNENFNQIVASKAPKSRFYGGSSSLSNRLSASVLQKNEGYTWLSKVNEASLLSPGQHTLRIENRLKEFHLFSTFSACAKGFIDTLKVSKRVIPKHEVENYKQQTLVKEILQSTYSAHNAKEDVLSLKKLFEVKQEKCINEDVYNLNYNHAKISFKPLIDMKIINTLICSKLARGGVHLCHFKIANARDENGVKAILTENHVSAKYAGPIIQFLTVPEE</sequence>
<dbReference type="AlphaFoldDB" id="A0A6J8CE50"/>
<evidence type="ECO:0000259" key="1">
    <source>
        <dbReference type="Pfam" id="PF20700"/>
    </source>
</evidence>
<gene>
    <name evidence="2" type="ORF">MCOR_29476</name>
</gene>
<accession>A0A6J8CE50</accession>
<dbReference type="SUPFAM" id="SSF53098">
    <property type="entry name" value="Ribonuclease H-like"/>
    <property type="match status" value="1"/>
</dbReference>
<reference evidence="2 3" key="1">
    <citation type="submission" date="2020-06" db="EMBL/GenBank/DDBJ databases">
        <authorList>
            <person name="Li R."/>
            <person name="Bekaert M."/>
        </authorList>
    </citation>
    <scope>NUCLEOTIDE SEQUENCE [LARGE SCALE GENOMIC DNA]</scope>
    <source>
        <strain evidence="3">wild</strain>
    </source>
</reference>
<dbReference type="Pfam" id="PF20700">
    <property type="entry name" value="Mutator"/>
    <property type="match status" value="1"/>
</dbReference>
<dbReference type="Proteomes" id="UP000507470">
    <property type="component" value="Unassembled WGS sequence"/>
</dbReference>
<name>A0A6J8CE50_MYTCO</name>
<dbReference type="InterPro" id="IPR036397">
    <property type="entry name" value="RNaseH_sf"/>
</dbReference>
<dbReference type="GO" id="GO:0003676">
    <property type="term" value="F:nucleic acid binding"/>
    <property type="evidence" value="ECO:0007669"/>
    <property type="project" value="InterPro"/>
</dbReference>